<evidence type="ECO:0000256" key="3">
    <source>
        <dbReference type="ARBA" id="ARBA00022692"/>
    </source>
</evidence>
<dbReference type="Pfam" id="PF00892">
    <property type="entry name" value="EamA"/>
    <property type="match status" value="2"/>
</dbReference>
<feature type="domain" description="EamA" evidence="7">
    <location>
        <begin position="8"/>
        <end position="140"/>
    </location>
</feature>
<evidence type="ECO:0000313" key="8">
    <source>
        <dbReference type="EMBL" id="BBD06747.1"/>
    </source>
</evidence>
<keyword evidence="4 6" id="KW-1133">Transmembrane helix</keyword>
<comment type="similarity">
    <text evidence="2">Belongs to the EamA transporter family.</text>
</comment>
<accession>A0A2Z6AU39</accession>
<feature type="transmembrane region" description="Helical" evidence="6">
    <location>
        <begin position="274"/>
        <end position="291"/>
    </location>
</feature>
<feature type="transmembrane region" description="Helical" evidence="6">
    <location>
        <begin position="249"/>
        <end position="268"/>
    </location>
</feature>
<feature type="transmembrane region" description="Helical" evidence="6">
    <location>
        <begin position="126"/>
        <end position="143"/>
    </location>
</feature>
<proteinExistence type="inferred from homology"/>
<feature type="domain" description="EamA" evidence="7">
    <location>
        <begin position="155"/>
        <end position="290"/>
    </location>
</feature>
<dbReference type="EMBL" id="AP017378">
    <property type="protein sequence ID" value="BBD06747.1"/>
    <property type="molecule type" value="Genomic_DNA"/>
</dbReference>
<dbReference type="SUPFAM" id="SSF103481">
    <property type="entry name" value="Multidrug resistance efflux transporter EmrE"/>
    <property type="match status" value="2"/>
</dbReference>
<evidence type="ECO:0000256" key="1">
    <source>
        <dbReference type="ARBA" id="ARBA00004141"/>
    </source>
</evidence>
<feature type="transmembrane region" description="Helical" evidence="6">
    <location>
        <begin position="216"/>
        <end position="237"/>
    </location>
</feature>
<protein>
    <recommendedName>
        <fullName evidence="7">EamA domain-containing protein</fullName>
    </recommendedName>
</protein>
<dbReference type="InterPro" id="IPR037185">
    <property type="entry name" value="EmrE-like"/>
</dbReference>
<dbReference type="InterPro" id="IPR000620">
    <property type="entry name" value="EamA_dom"/>
</dbReference>
<keyword evidence="9" id="KW-1185">Reference proteome</keyword>
<keyword evidence="5 6" id="KW-0472">Membrane</keyword>
<evidence type="ECO:0000313" key="9">
    <source>
        <dbReference type="Proteomes" id="UP000269883"/>
    </source>
</evidence>
<evidence type="ECO:0000256" key="2">
    <source>
        <dbReference type="ARBA" id="ARBA00007362"/>
    </source>
</evidence>
<dbReference type="Proteomes" id="UP000269883">
    <property type="component" value="Chromosome"/>
</dbReference>
<evidence type="ECO:0000256" key="5">
    <source>
        <dbReference type="ARBA" id="ARBA00023136"/>
    </source>
</evidence>
<dbReference type="PANTHER" id="PTHR32322">
    <property type="entry name" value="INNER MEMBRANE TRANSPORTER"/>
    <property type="match status" value="1"/>
</dbReference>
<name>A0A2Z6AU39_9BACT</name>
<feature type="transmembrane region" description="Helical" evidence="6">
    <location>
        <begin position="68"/>
        <end position="92"/>
    </location>
</feature>
<evidence type="ECO:0000259" key="7">
    <source>
        <dbReference type="Pfam" id="PF00892"/>
    </source>
</evidence>
<feature type="transmembrane region" description="Helical" evidence="6">
    <location>
        <begin position="184"/>
        <end position="204"/>
    </location>
</feature>
<keyword evidence="3 6" id="KW-0812">Transmembrane</keyword>
<feature type="transmembrane region" description="Helical" evidence="6">
    <location>
        <begin position="158"/>
        <end position="177"/>
    </location>
</feature>
<evidence type="ECO:0000256" key="4">
    <source>
        <dbReference type="ARBA" id="ARBA00022989"/>
    </source>
</evidence>
<gene>
    <name evidence="8" type="ORF">DFE_0021</name>
</gene>
<comment type="subcellular location">
    <subcellularLocation>
        <location evidence="1">Membrane</location>
        <topology evidence="1">Multi-pass membrane protein</topology>
    </subcellularLocation>
</comment>
<dbReference type="PANTHER" id="PTHR32322:SF2">
    <property type="entry name" value="EAMA DOMAIN-CONTAINING PROTEIN"/>
    <property type="match status" value="1"/>
</dbReference>
<feature type="transmembrane region" description="Helical" evidence="6">
    <location>
        <begin position="98"/>
        <end position="117"/>
    </location>
</feature>
<organism evidence="8 9">
    <name type="scientific">Desulfovibrio ferrophilus</name>
    <dbReference type="NCBI Taxonomy" id="241368"/>
    <lineage>
        <taxon>Bacteria</taxon>
        <taxon>Pseudomonadati</taxon>
        <taxon>Thermodesulfobacteriota</taxon>
        <taxon>Desulfovibrionia</taxon>
        <taxon>Desulfovibrionales</taxon>
        <taxon>Desulfovibrionaceae</taxon>
        <taxon>Desulfovibrio</taxon>
    </lineage>
</organism>
<reference evidence="8 9" key="1">
    <citation type="journal article" date="2018" name="Sci. Adv.">
        <title>Multi-heme cytochromes provide a pathway for survival in energy-limited environments.</title>
        <authorList>
            <person name="Deng X."/>
            <person name="Dohmae N."/>
            <person name="Nealson K.H."/>
            <person name="Hashimoto K."/>
            <person name="Okamoto A."/>
        </authorList>
    </citation>
    <scope>NUCLEOTIDE SEQUENCE [LARGE SCALE GENOMIC DNA]</scope>
    <source>
        <strain evidence="8 9">IS5</strain>
    </source>
</reference>
<dbReference type="InterPro" id="IPR050638">
    <property type="entry name" value="AA-Vitamin_Transporters"/>
</dbReference>
<feature type="transmembrane region" description="Helical" evidence="6">
    <location>
        <begin position="39"/>
        <end position="56"/>
    </location>
</feature>
<evidence type="ECO:0000256" key="6">
    <source>
        <dbReference type="SAM" id="Phobius"/>
    </source>
</evidence>
<dbReference type="GO" id="GO:0016020">
    <property type="term" value="C:membrane"/>
    <property type="evidence" value="ECO:0007669"/>
    <property type="project" value="UniProtKB-SubCell"/>
</dbReference>
<dbReference type="AlphaFoldDB" id="A0A2Z6AU39"/>
<dbReference type="KEGG" id="dfl:DFE_0021"/>
<sequence>MLTVMVIYLKLLGAALLWGGTFSAGRVLAGQMGPYTAAFLRFAIASVLLVWLTLRIEGRLPRLTPKLTLAVLLLGLTGVFGYNLCFFTGLATVHAGRAAVIVASNPIFIALGAALFFGEPLTRNKLLGIVLSVTGAAWVISRGDPLTLLAGHLSTGDLWIMGCVASWVSYSLIGKVVMGQLSPLASVAMSCAAGTILLLPPALNEGLAATLPGFSLTAWGCLAYLGVLGTVVGFTWFYEGVLAIGPSKAGVFINFVPVSAVTIGFFALGEPVDASLALGGLLVITGTWCANRPARIKTTSP</sequence>
<dbReference type="Gene3D" id="1.10.3730.20">
    <property type="match status" value="1"/>
</dbReference>